<dbReference type="OrthoDB" id="8556159at2"/>
<evidence type="ECO:0000313" key="2">
    <source>
        <dbReference type="Proteomes" id="UP000256838"/>
    </source>
</evidence>
<dbReference type="NCBIfam" id="TIGR03737">
    <property type="entry name" value="PRTRC_B"/>
    <property type="match status" value="1"/>
</dbReference>
<evidence type="ECO:0000313" key="1">
    <source>
        <dbReference type="EMBL" id="RDU99181.1"/>
    </source>
</evidence>
<dbReference type="AlphaFoldDB" id="A0A3D8K3K9"/>
<sequence>MSRVEILCADDTELVLDAALLLYLAQNTGDVYVTQHGARIVDGRPVLLPGVPLTLDGLADFADLAAQRTSFRGFIHERAVYLGPNTLAWWAPASKRRIWFKCDGKIGERSGECNHPPLLFIVKKKHWSVFALRANERPAANTKLYVAPYLNVWKSGEICVGNVELPDAIGGDAIDPYENAFFRSRFTHTNHDRLIHRRGGAVQLWLDLLGGAEFPLNCLIDAKLTLATAIGKTSNED</sequence>
<accession>A0A3D8K3K9</accession>
<dbReference type="InterPro" id="IPR032787">
    <property type="entry name" value="Prok-E2_D"/>
</dbReference>
<organism evidence="1 2">
    <name type="scientific">Trinickia dinghuensis</name>
    <dbReference type="NCBI Taxonomy" id="2291023"/>
    <lineage>
        <taxon>Bacteria</taxon>
        <taxon>Pseudomonadati</taxon>
        <taxon>Pseudomonadota</taxon>
        <taxon>Betaproteobacteria</taxon>
        <taxon>Burkholderiales</taxon>
        <taxon>Burkholderiaceae</taxon>
        <taxon>Trinickia</taxon>
    </lineage>
</organism>
<dbReference type="InterPro" id="IPR022280">
    <property type="entry name" value="PRTRC_protein-B"/>
</dbReference>
<dbReference type="Pfam" id="PF14460">
    <property type="entry name" value="Prok-E2_D"/>
    <property type="match status" value="1"/>
</dbReference>
<keyword evidence="2" id="KW-1185">Reference proteome</keyword>
<dbReference type="Proteomes" id="UP000256838">
    <property type="component" value="Unassembled WGS sequence"/>
</dbReference>
<protein>
    <submittedName>
        <fullName evidence="1">PRTRC system protein B</fullName>
    </submittedName>
</protein>
<reference evidence="1 2" key="1">
    <citation type="submission" date="2018-08" db="EMBL/GenBank/DDBJ databases">
        <title>Paraburkholderia sp. DHOM06 isolated from forest soil.</title>
        <authorList>
            <person name="Gao Z.-H."/>
            <person name="Qiu L.-H."/>
        </authorList>
    </citation>
    <scope>NUCLEOTIDE SEQUENCE [LARGE SCALE GENOMIC DNA]</scope>
    <source>
        <strain evidence="1 2">DHOM06</strain>
    </source>
</reference>
<proteinExistence type="predicted"/>
<gene>
    <name evidence="1" type="ORF">DWV00_08630</name>
</gene>
<dbReference type="RefSeq" id="WP_115533153.1">
    <property type="nucleotide sequence ID" value="NZ_QRGA01000005.1"/>
</dbReference>
<dbReference type="EMBL" id="QRGA01000005">
    <property type="protein sequence ID" value="RDU99181.1"/>
    <property type="molecule type" value="Genomic_DNA"/>
</dbReference>
<name>A0A3D8K3K9_9BURK</name>
<comment type="caution">
    <text evidence="1">The sequence shown here is derived from an EMBL/GenBank/DDBJ whole genome shotgun (WGS) entry which is preliminary data.</text>
</comment>